<dbReference type="Pfam" id="PF04616">
    <property type="entry name" value="Glyco_hydro_43"/>
    <property type="match status" value="1"/>
</dbReference>
<dbReference type="Proteomes" id="UP000297452">
    <property type="component" value="Unassembled WGS sequence"/>
</dbReference>
<keyword evidence="5 7" id="KW-0378">Hydrolase</keyword>
<evidence type="ECO:0000256" key="8">
    <source>
        <dbReference type="PIRSR" id="PIRSR606710-1"/>
    </source>
</evidence>
<dbReference type="EC" id="3.2.1.99" evidence="4 7"/>
<evidence type="ECO:0000256" key="2">
    <source>
        <dbReference type="ARBA" id="ARBA00004834"/>
    </source>
</evidence>
<feature type="active site" description="Proton donor" evidence="8">
    <location>
        <position position="199"/>
    </location>
</feature>
<dbReference type="CDD" id="cd18831">
    <property type="entry name" value="GH43_AnAbnA-like"/>
    <property type="match status" value="1"/>
</dbReference>
<evidence type="ECO:0000256" key="9">
    <source>
        <dbReference type="PIRSR" id="PIRSR606710-2"/>
    </source>
</evidence>
<dbReference type="OrthoDB" id="195678at2759"/>
<dbReference type="SUPFAM" id="SSF75005">
    <property type="entry name" value="Arabinanase/levansucrase/invertase"/>
    <property type="match status" value="1"/>
</dbReference>
<comment type="similarity">
    <text evidence="3 7">Belongs to the glycosyl hydrolase 43 family.</text>
</comment>
<keyword evidence="10" id="KW-0732">Signal</keyword>
<proteinExistence type="inferred from homology"/>
<keyword evidence="12" id="KW-1185">Reference proteome</keyword>
<evidence type="ECO:0000256" key="5">
    <source>
        <dbReference type="ARBA" id="ARBA00022801"/>
    </source>
</evidence>
<evidence type="ECO:0000256" key="7">
    <source>
        <dbReference type="PIRNR" id="PIRNR026534"/>
    </source>
</evidence>
<dbReference type="GO" id="GO:0031222">
    <property type="term" value="P:arabinan catabolic process"/>
    <property type="evidence" value="ECO:0007669"/>
    <property type="project" value="UniProtKB-UniPathway"/>
</dbReference>
<comment type="catalytic activity">
    <reaction evidence="1 7">
        <text>Endohydrolysis of (1-&gt;5)-alpha-arabinofuranosidic linkages in (1-&gt;5)-arabinans.</text>
        <dbReference type="EC" id="3.2.1.99"/>
    </reaction>
</comment>
<protein>
    <recommendedName>
        <fullName evidence="4 7">Arabinan endo-1,5-alpha-L-arabinosidase</fullName>
        <ecNumber evidence="4 7">3.2.1.99</ecNumber>
    </recommendedName>
</protein>
<reference evidence="11 12" key="1">
    <citation type="submission" date="2017-12" db="EMBL/GenBank/DDBJ databases">
        <title>Comparative genomics of Botrytis spp.</title>
        <authorList>
            <person name="Valero-Jimenez C.A."/>
            <person name="Tapia P."/>
            <person name="Veloso J."/>
            <person name="Silva-Moreno E."/>
            <person name="Staats M."/>
            <person name="Valdes J.H."/>
            <person name="Van Kan J.A.L."/>
        </authorList>
    </citation>
    <scope>NUCLEOTIDE SEQUENCE [LARGE SCALE GENOMIC DNA]</scope>
    <source>
        <strain evidence="11 12">MUCL2120</strain>
    </source>
</reference>
<gene>
    <name evidence="11" type="ORF">BOTNAR_0139g00180</name>
</gene>
<evidence type="ECO:0000256" key="10">
    <source>
        <dbReference type="SAM" id="SignalP"/>
    </source>
</evidence>
<name>A0A4Z1INJ1_9HELO</name>
<dbReference type="PANTHER" id="PTHR43301">
    <property type="entry name" value="ARABINAN ENDO-1,5-ALPHA-L-ARABINOSIDASE"/>
    <property type="match status" value="1"/>
</dbReference>
<dbReference type="InterPro" id="IPR016840">
    <property type="entry name" value="Glyco_hydro_43_endo_a_Ara-ase"/>
</dbReference>
<evidence type="ECO:0000313" key="12">
    <source>
        <dbReference type="Proteomes" id="UP000297452"/>
    </source>
</evidence>
<dbReference type="PIRSF" id="PIRSF026534">
    <property type="entry name" value="Endo_alpha-L-arabinosidase"/>
    <property type="match status" value="1"/>
</dbReference>
<dbReference type="InterPro" id="IPR050727">
    <property type="entry name" value="GH43_arabinanases"/>
</dbReference>
<dbReference type="STRING" id="278944.A0A4Z1INJ1"/>
<evidence type="ECO:0000256" key="3">
    <source>
        <dbReference type="ARBA" id="ARBA00009865"/>
    </source>
</evidence>
<feature type="signal peptide" evidence="10">
    <location>
        <begin position="1"/>
        <end position="18"/>
    </location>
</feature>
<dbReference type="InterPro" id="IPR006710">
    <property type="entry name" value="Glyco_hydro_43"/>
</dbReference>
<dbReference type="Gene3D" id="2.115.10.20">
    <property type="entry name" value="Glycosyl hydrolase domain, family 43"/>
    <property type="match status" value="1"/>
</dbReference>
<evidence type="ECO:0000256" key="4">
    <source>
        <dbReference type="ARBA" id="ARBA00012586"/>
    </source>
</evidence>
<dbReference type="PANTHER" id="PTHR43301:SF3">
    <property type="entry name" value="ARABINAN ENDO-1,5-ALPHA-L-ARABINOSIDASE A-RELATED"/>
    <property type="match status" value="1"/>
</dbReference>
<comment type="pathway">
    <text evidence="2 7">Glycan metabolism; L-arabinan degradation.</text>
</comment>
<dbReference type="UniPathway" id="UPA00667"/>
<accession>A0A4Z1INJ1</accession>
<feature type="active site" description="Proton acceptor" evidence="8">
    <location>
        <position position="33"/>
    </location>
</feature>
<dbReference type="AlphaFoldDB" id="A0A4Z1INJ1"/>
<dbReference type="EMBL" id="PQXJ01000139">
    <property type="protein sequence ID" value="TGO60800.1"/>
    <property type="molecule type" value="Genomic_DNA"/>
</dbReference>
<feature type="chain" id="PRO_5021208812" description="Arabinan endo-1,5-alpha-L-arabinosidase" evidence="10">
    <location>
        <begin position="19"/>
        <end position="319"/>
    </location>
</feature>
<dbReference type="GO" id="GO:0046558">
    <property type="term" value="F:arabinan endo-1,5-alpha-L-arabinosidase activity"/>
    <property type="evidence" value="ECO:0007669"/>
    <property type="project" value="UniProtKB-EC"/>
</dbReference>
<evidence type="ECO:0000256" key="6">
    <source>
        <dbReference type="ARBA" id="ARBA00023295"/>
    </source>
</evidence>
<comment type="caution">
    <text evidence="11">The sequence shown here is derived from an EMBL/GenBank/DDBJ whole genome shotgun (WGS) entry which is preliminary data.</text>
</comment>
<feature type="site" description="Important for catalytic activity, responsible for pKa modulation of the active site Glu and correct orientation of both the proton donor and substrate" evidence="9">
    <location>
        <position position="147"/>
    </location>
</feature>
<keyword evidence="6 7" id="KW-0326">Glycosidase</keyword>
<evidence type="ECO:0000313" key="11">
    <source>
        <dbReference type="EMBL" id="TGO60800.1"/>
    </source>
</evidence>
<organism evidence="11 12">
    <name type="scientific">Botryotinia narcissicola</name>
    <dbReference type="NCBI Taxonomy" id="278944"/>
    <lineage>
        <taxon>Eukaryota</taxon>
        <taxon>Fungi</taxon>
        <taxon>Dikarya</taxon>
        <taxon>Ascomycota</taxon>
        <taxon>Pezizomycotina</taxon>
        <taxon>Leotiomycetes</taxon>
        <taxon>Helotiales</taxon>
        <taxon>Sclerotiniaceae</taxon>
        <taxon>Botryotinia</taxon>
    </lineage>
</organism>
<dbReference type="InterPro" id="IPR023296">
    <property type="entry name" value="Glyco_hydro_beta-prop_sf"/>
</dbReference>
<evidence type="ECO:0000256" key="1">
    <source>
        <dbReference type="ARBA" id="ARBA00000375"/>
    </source>
</evidence>
<sequence length="319" mass="33672">MFSRILLPILGLLSLVAAYANPGACSGNCYAHDPALIQRSSDGTWFKFNTGNGIGIWKATALAGPWTYVGDALSKSSIDLAGNSDLWAPDVHLVGSTYYMYYAVSSFGTQNSAIGVATSATMEVGSWTDHGATGVASSSGKLYNAIDPNLILVGSTYYLNFGSFWDDIYQVAMASTPTKAGGSASYNLAYNSSGTHSEEGSYMFYYSGYYYLLISSGICCGYDTSKPAQGAEYKIIMGRSKTATGNFVDQSGKALSAGGGTTLLASHGNVYGPGGQGVYLSSSGPLLYYHYANPTIGIADANYLFGYNYLTFTNGWPSV</sequence>